<evidence type="ECO:0000259" key="1">
    <source>
        <dbReference type="Pfam" id="PF16363"/>
    </source>
</evidence>
<organism evidence="2">
    <name type="scientific">candidate division WOR-3 bacterium</name>
    <dbReference type="NCBI Taxonomy" id="2052148"/>
    <lineage>
        <taxon>Bacteria</taxon>
        <taxon>Bacteria division WOR-3</taxon>
    </lineage>
</organism>
<dbReference type="SUPFAM" id="SSF51735">
    <property type="entry name" value="NAD(P)-binding Rossmann-fold domains"/>
    <property type="match status" value="1"/>
</dbReference>
<reference evidence="2" key="1">
    <citation type="journal article" date="2020" name="mSystems">
        <title>Genome- and Community-Level Interaction Insights into Carbon Utilization and Element Cycling Functions of Hydrothermarchaeota in Hydrothermal Sediment.</title>
        <authorList>
            <person name="Zhou Z."/>
            <person name="Liu Y."/>
            <person name="Xu W."/>
            <person name="Pan J."/>
            <person name="Luo Z.H."/>
            <person name="Li M."/>
        </authorList>
    </citation>
    <scope>NUCLEOTIDE SEQUENCE [LARGE SCALE GENOMIC DNA]</scope>
    <source>
        <strain evidence="2">SpSt-783</strain>
    </source>
</reference>
<evidence type="ECO:0000313" key="2">
    <source>
        <dbReference type="EMBL" id="HHS63081.1"/>
    </source>
</evidence>
<dbReference type="AlphaFoldDB" id="A0A7C6EHP3"/>
<comment type="caution">
    <text evidence="2">The sequence shown here is derived from an EMBL/GenBank/DDBJ whole genome shotgun (WGS) entry which is preliminary data.</text>
</comment>
<dbReference type="PANTHER" id="PTHR43000">
    <property type="entry name" value="DTDP-D-GLUCOSE 4,6-DEHYDRATASE-RELATED"/>
    <property type="match status" value="1"/>
</dbReference>
<dbReference type="InterPro" id="IPR036291">
    <property type="entry name" value="NAD(P)-bd_dom_sf"/>
</dbReference>
<gene>
    <name evidence="2" type="ORF">ENV70_05675</name>
</gene>
<name>A0A7C6EHP3_UNCW3</name>
<proteinExistence type="predicted"/>
<accession>A0A7C6EHP3</accession>
<dbReference type="InterPro" id="IPR016040">
    <property type="entry name" value="NAD(P)-bd_dom"/>
</dbReference>
<dbReference type="Gene3D" id="3.90.25.10">
    <property type="entry name" value="UDP-galactose 4-epimerase, domain 1"/>
    <property type="match status" value="1"/>
</dbReference>
<feature type="domain" description="NAD(P)-binding" evidence="1">
    <location>
        <begin position="5"/>
        <end position="296"/>
    </location>
</feature>
<dbReference type="Pfam" id="PF16363">
    <property type="entry name" value="GDP_Man_Dehyd"/>
    <property type="match status" value="1"/>
</dbReference>
<dbReference type="Gene3D" id="3.40.50.720">
    <property type="entry name" value="NAD(P)-binding Rossmann-like Domain"/>
    <property type="match status" value="1"/>
</dbReference>
<sequence length="308" mass="34644">MNRILVTGAEGFVGSHLVKALKETLDMVVPTCYPPLKPKHGKYVELDIMNLDLVREVFKSHNPDVIFHLAAVSSVAKSFIDRPFTYNTNIIGTINLLESALSLNKKIKFIFVSTCEVYGGGEGLKEDAPILLKNPYAVSKYACELISKDYAGNNIDVMILRPFNHTGPGQSDDFVLPSIARQIAEIERGKKAPLIEVGNIEIKREFMNVNDVVNAYKLAIEKFNPGEVYNISSNQSHSLKEALNLFKKFAKTDFEIKIDPARLRKTDIPVLTGNGEKFSRQTGWSPRIPFEKTIEDLLNYWRARIQTP</sequence>
<protein>
    <submittedName>
        <fullName evidence="2">NAD-dependent epimerase/dehydratase family protein</fullName>
    </submittedName>
</protein>
<dbReference type="EMBL" id="DTHJ01000119">
    <property type="protein sequence ID" value="HHS63081.1"/>
    <property type="molecule type" value="Genomic_DNA"/>
</dbReference>